<evidence type="ECO:0000313" key="3">
    <source>
        <dbReference type="Proteomes" id="UP000291933"/>
    </source>
</evidence>
<organism evidence="2 3">
    <name type="scientific">Propioniciclava tarda</name>
    <dbReference type="NCBI Taxonomy" id="433330"/>
    <lineage>
        <taxon>Bacteria</taxon>
        <taxon>Bacillati</taxon>
        <taxon>Actinomycetota</taxon>
        <taxon>Actinomycetes</taxon>
        <taxon>Propionibacteriales</taxon>
        <taxon>Propionibacteriaceae</taxon>
        <taxon>Propioniciclava</taxon>
    </lineage>
</organism>
<dbReference type="CDD" id="cd06588">
    <property type="entry name" value="PhnB_like"/>
    <property type="match status" value="1"/>
</dbReference>
<reference evidence="2 3" key="1">
    <citation type="submission" date="2019-01" db="EMBL/GenBank/DDBJ databases">
        <title>Lactibacter flavus gen. nov., sp. nov., a novel bacterium of the family Propionibacteriaceae isolated from raw milk and dairy products.</title>
        <authorList>
            <person name="Huptas C."/>
            <person name="Wenning M."/>
            <person name="Breitenwieser F."/>
            <person name="Doll E."/>
            <person name="Von Neubeck M."/>
            <person name="Busse H.-J."/>
            <person name="Scherer S."/>
        </authorList>
    </citation>
    <scope>NUCLEOTIDE SEQUENCE [LARGE SCALE GENOMIC DNA]</scope>
    <source>
        <strain evidence="2 3">DSM 22130</strain>
    </source>
</reference>
<gene>
    <name evidence="2" type="ORF">ET996_01580</name>
</gene>
<accession>A0A4Q9KP61</accession>
<dbReference type="AlphaFoldDB" id="A0A4Q9KP61"/>
<dbReference type="PANTHER" id="PTHR33990:SF1">
    <property type="entry name" value="PROTEIN YJDN"/>
    <property type="match status" value="1"/>
</dbReference>
<dbReference type="PANTHER" id="PTHR33990">
    <property type="entry name" value="PROTEIN YJDN-RELATED"/>
    <property type="match status" value="1"/>
</dbReference>
<comment type="caution">
    <text evidence="2">The sequence shown here is derived from an EMBL/GenBank/DDBJ whole genome shotgun (WGS) entry which is preliminary data.</text>
</comment>
<dbReference type="InterPro" id="IPR029068">
    <property type="entry name" value="Glyas_Bleomycin-R_OHBP_Dase"/>
</dbReference>
<proteinExistence type="predicted"/>
<feature type="domain" description="Glyoxalase/fosfomycin resistance/dioxygenase" evidence="1">
    <location>
        <begin position="13"/>
        <end position="128"/>
    </location>
</feature>
<dbReference type="OrthoDB" id="9795306at2"/>
<sequence length="133" mass="14631">MITLSAYLNFPGNSREAMTFYHGIFGGELNVMSFADFGVTEMPADGTMHAALITDQFRLFASDAMPGAEQTWGGTRVYLAFMGDEESVLQGYFDALAEGGSVEQPLEKQVWGDSYGLVKDKYGLEWMFNIGTP</sequence>
<dbReference type="SUPFAM" id="SSF54593">
    <property type="entry name" value="Glyoxalase/Bleomycin resistance protein/Dihydroxybiphenyl dioxygenase"/>
    <property type="match status" value="1"/>
</dbReference>
<dbReference type="Pfam" id="PF00903">
    <property type="entry name" value="Glyoxalase"/>
    <property type="match status" value="1"/>
</dbReference>
<keyword evidence="3" id="KW-1185">Reference proteome</keyword>
<dbReference type="RefSeq" id="WP_131170785.1">
    <property type="nucleotide sequence ID" value="NZ_FXTL01000001.1"/>
</dbReference>
<evidence type="ECO:0000313" key="2">
    <source>
        <dbReference type="EMBL" id="TBT96373.1"/>
    </source>
</evidence>
<dbReference type="Gene3D" id="3.10.180.10">
    <property type="entry name" value="2,3-Dihydroxybiphenyl 1,2-Dioxygenase, domain 1"/>
    <property type="match status" value="1"/>
</dbReference>
<name>A0A4Q9KP61_PROTD</name>
<dbReference type="InterPro" id="IPR028973">
    <property type="entry name" value="PhnB-like"/>
</dbReference>
<dbReference type="InterPro" id="IPR004360">
    <property type="entry name" value="Glyas_Fos-R_dOase_dom"/>
</dbReference>
<dbReference type="Proteomes" id="UP000291933">
    <property type="component" value="Unassembled WGS sequence"/>
</dbReference>
<protein>
    <submittedName>
        <fullName evidence="2">VOC family protein</fullName>
    </submittedName>
</protein>
<dbReference type="EMBL" id="SDMR01000001">
    <property type="protein sequence ID" value="TBT96373.1"/>
    <property type="molecule type" value="Genomic_DNA"/>
</dbReference>
<evidence type="ECO:0000259" key="1">
    <source>
        <dbReference type="Pfam" id="PF00903"/>
    </source>
</evidence>